<dbReference type="GO" id="GO:0003729">
    <property type="term" value="F:mRNA binding"/>
    <property type="evidence" value="ECO:0007669"/>
    <property type="project" value="TreeGrafter"/>
</dbReference>
<dbReference type="PANTHER" id="PTHR12412:SF2">
    <property type="entry name" value="NUCLEAR CAP-BINDING PROTEIN SUBUNIT 1"/>
    <property type="match status" value="1"/>
</dbReference>
<proteinExistence type="predicted"/>
<feature type="compositionally biased region" description="Acidic residues" evidence="1">
    <location>
        <begin position="826"/>
        <end position="839"/>
    </location>
</feature>
<dbReference type="AlphaFoldDB" id="A0A1L9S994"/>
<dbReference type="VEuPathDB" id="FungiDB:ASPZODRAFT_135733"/>
<dbReference type="InterPro" id="IPR027159">
    <property type="entry name" value="CBP80"/>
</dbReference>
<dbReference type="Gene3D" id="1.25.40.180">
    <property type="match status" value="3"/>
</dbReference>
<evidence type="ECO:0000313" key="4">
    <source>
        <dbReference type="EMBL" id="OJJ43724.1"/>
    </source>
</evidence>
<dbReference type="RefSeq" id="XP_022578234.1">
    <property type="nucleotide sequence ID" value="XM_022723885.1"/>
</dbReference>
<dbReference type="GO" id="GO:0000339">
    <property type="term" value="F:RNA cap binding"/>
    <property type="evidence" value="ECO:0007669"/>
    <property type="project" value="InterPro"/>
</dbReference>
<accession>A0A1L9S994</accession>
<evidence type="ECO:0000256" key="1">
    <source>
        <dbReference type="SAM" id="MobiDB-lite"/>
    </source>
</evidence>
<dbReference type="OrthoDB" id="10252707at2759"/>
<feature type="compositionally biased region" description="Low complexity" evidence="1">
    <location>
        <begin position="810"/>
        <end position="825"/>
    </location>
</feature>
<dbReference type="GO" id="GO:0000184">
    <property type="term" value="P:nuclear-transcribed mRNA catabolic process, nonsense-mediated decay"/>
    <property type="evidence" value="ECO:0007669"/>
    <property type="project" value="TreeGrafter"/>
</dbReference>
<gene>
    <name evidence="4" type="ORF">ASPZODRAFT_135733</name>
</gene>
<dbReference type="EMBL" id="KV878350">
    <property type="protein sequence ID" value="OJJ43724.1"/>
    <property type="molecule type" value="Genomic_DNA"/>
</dbReference>
<reference evidence="5" key="1">
    <citation type="journal article" date="2017" name="Genome Biol.">
        <title>Comparative genomics reveals high biological diversity and specific adaptations in the industrially and medically important fungal genus Aspergillus.</title>
        <authorList>
            <person name="de Vries R.P."/>
            <person name="Riley R."/>
            <person name="Wiebenga A."/>
            <person name="Aguilar-Osorio G."/>
            <person name="Amillis S."/>
            <person name="Uchima C.A."/>
            <person name="Anderluh G."/>
            <person name="Asadollahi M."/>
            <person name="Askin M."/>
            <person name="Barry K."/>
            <person name="Battaglia E."/>
            <person name="Bayram O."/>
            <person name="Benocci T."/>
            <person name="Braus-Stromeyer S.A."/>
            <person name="Caldana C."/>
            <person name="Canovas D."/>
            <person name="Cerqueira G.C."/>
            <person name="Chen F."/>
            <person name="Chen W."/>
            <person name="Choi C."/>
            <person name="Clum A."/>
            <person name="Dos Santos R.A."/>
            <person name="Damasio A.R."/>
            <person name="Diallinas G."/>
            <person name="Emri T."/>
            <person name="Fekete E."/>
            <person name="Flipphi M."/>
            <person name="Freyberg S."/>
            <person name="Gallo A."/>
            <person name="Gournas C."/>
            <person name="Habgood R."/>
            <person name="Hainaut M."/>
            <person name="Harispe M.L."/>
            <person name="Henrissat B."/>
            <person name="Hilden K.S."/>
            <person name="Hope R."/>
            <person name="Hossain A."/>
            <person name="Karabika E."/>
            <person name="Karaffa L."/>
            <person name="Karanyi Z."/>
            <person name="Krasevec N."/>
            <person name="Kuo A."/>
            <person name="Kusch H."/>
            <person name="LaButti K."/>
            <person name="Lagendijk E.L."/>
            <person name="Lapidus A."/>
            <person name="Levasseur A."/>
            <person name="Lindquist E."/>
            <person name="Lipzen A."/>
            <person name="Logrieco A.F."/>
            <person name="MacCabe A."/>
            <person name="Maekelae M.R."/>
            <person name="Malavazi I."/>
            <person name="Melin P."/>
            <person name="Meyer V."/>
            <person name="Mielnichuk N."/>
            <person name="Miskei M."/>
            <person name="Molnar A.P."/>
            <person name="Mule G."/>
            <person name="Ngan C.Y."/>
            <person name="Orejas M."/>
            <person name="Orosz E."/>
            <person name="Ouedraogo J.P."/>
            <person name="Overkamp K.M."/>
            <person name="Park H.-S."/>
            <person name="Perrone G."/>
            <person name="Piumi F."/>
            <person name="Punt P.J."/>
            <person name="Ram A.F."/>
            <person name="Ramon A."/>
            <person name="Rauscher S."/>
            <person name="Record E."/>
            <person name="Riano-Pachon D.M."/>
            <person name="Robert V."/>
            <person name="Roehrig J."/>
            <person name="Ruller R."/>
            <person name="Salamov A."/>
            <person name="Salih N.S."/>
            <person name="Samson R.A."/>
            <person name="Sandor E."/>
            <person name="Sanguinetti M."/>
            <person name="Schuetze T."/>
            <person name="Sepcic K."/>
            <person name="Shelest E."/>
            <person name="Sherlock G."/>
            <person name="Sophianopoulou V."/>
            <person name="Squina F.M."/>
            <person name="Sun H."/>
            <person name="Susca A."/>
            <person name="Todd R.B."/>
            <person name="Tsang A."/>
            <person name="Unkles S.E."/>
            <person name="van de Wiele N."/>
            <person name="van Rossen-Uffink D."/>
            <person name="Oliveira J.V."/>
            <person name="Vesth T.C."/>
            <person name="Visser J."/>
            <person name="Yu J.-H."/>
            <person name="Zhou M."/>
            <person name="Andersen M.R."/>
            <person name="Archer D.B."/>
            <person name="Baker S.E."/>
            <person name="Benoit I."/>
            <person name="Brakhage A.A."/>
            <person name="Braus G.H."/>
            <person name="Fischer R."/>
            <person name="Frisvad J.C."/>
            <person name="Goldman G.H."/>
            <person name="Houbraken J."/>
            <person name="Oakley B."/>
            <person name="Pocsi I."/>
            <person name="Scazzocchio C."/>
            <person name="Seiboth B."/>
            <person name="vanKuyk P.A."/>
            <person name="Wortman J."/>
            <person name="Dyer P.S."/>
            <person name="Grigoriev I.V."/>
        </authorList>
    </citation>
    <scope>NUCLEOTIDE SEQUENCE [LARGE SCALE GENOMIC DNA]</scope>
    <source>
        <strain evidence="5">CBS 506.65</strain>
    </source>
</reference>
<dbReference type="InterPro" id="IPR015172">
    <property type="entry name" value="MIF4G-like_typ-1"/>
</dbReference>
<dbReference type="SUPFAM" id="SSF48371">
    <property type="entry name" value="ARM repeat"/>
    <property type="match status" value="3"/>
</dbReference>
<feature type="domain" description="MIF4G-like type 2" evidence="3">
    <location>
        <begin position="535"/>
        <end position="787"/>
    </location>
</feature>
<dbReference type="GO" id="GO:0006406">
    <property type="term" value="P:mRNA export from nucleus"/>
    <property type="evidence" value="ECO:0007669"/>
    <property type="project" value="InterPro"/>
</dbReference>
<sequence>MADFERRSNGPRGGGGVRKKRYRDDDDFDRRPQRRRYEEPLVVKVRRQLLTIAESAARRPEDDAKSIAKTVAEHYDDEEIKKTFIDLTLDLIVEQPLKIPFLATIALVANGYKPELVAELLKETGENLQRYIDLGGWREVKLLLRFLGCLQSIFEGEGVFAILEELFARAVDLQTTSSEDLLGLELVKVILFTIPYIMASSVTGFEPQASALLEKTDIIASTPHTLVDLVNPFAIKNSSEQTVESVIGLLQRQLQDESTRGWELTCIPRPWKVMQEETAADEPAPAGPGPKYSFPDIKVPSPVPNGPRALFPEVYLSVYANQEMETVPPTSDISSSLLRDALVDTINILDYNRIAAAKFLIDVDCYFSHNIFVKRATPFDKLRDIAGDRSTWKPEDVAVDAVFSQLFQLPTPHHKLVYHHSVLTECCKIAPAAIAPSLGRAIRFLYGSLETIDLDLGHRFLDWFAHHLSNFGFTWKWSEWIGDLDLPEVHPKMAFIIGALDKEIRLSFAQRIRGTLPDPYHHLITEGKEKDTPDFKYASDATPYSKEGKEIMQLIRKKAIDEEIQPLIDAIEEQAKSLGVEDPMLPSTDAFVTSICFVGSKSLSHVLSCIERNKERLLAIGPKSASARRQIITSTMEYWADQPGIAINIIDKLLNYTILTPLSVIEWALIDNLAAGTILAKTHIYEMVSATVGKVTNRLRQIVAARTQPGLYEPQLSVLNETLTREQADMRSLFKLIEDTIISVASGSNDGMMERGDSSGTLPEDEVIRQWGQRWLRTFRRKAAVEESFIAEAMATAAPIGTMAPAVSEDPSASTTTMTDAPDAPADGDLDVADVDGTL</sequence>
<keyword evidence="5" id="KW-1185">Reference proteome</keyword>
<dbReference type="FunFam" id="1.25.40.180:FF:000079">
    <property type="entry name" value="Related to cap binding protein 80 (Cbp80)"/>
    <property type="match status" value="1"/>
</dbReference>
<dbReference type="PANTHER" id="PTHR12412">
    <property type="entry name" value="CAP BINDING PROTEIN"/>
    <property type="match status" value="1"/>
</dbReference>
<name>A0A1L9S994_9EURO</name>
<feature type="region of interest" description="Disordered" evidence="1">
    <location>
        <begin position="802"/>
        <end position="839"/>
    </location>
</feature>
<dbReference type="Proteomes" id="UP000184188">
    <property type="component" value="Unassembled WGS sequence"/>
</dbReference>
<feature type="region of interest" description="Disordered" evidence="1">
    <location>
        <begin position="1"/>
        <end position="33"/>
    </location>
</feature>
<evidence type="ECO:0000259" key="3">
    <source>
        <dbReference type="Pfam" id="PF09090"/>
    </source>
</evidence>
<dbReference type="FunFam" id="1.25.40.180:FF:000045">
    <property type="entry name" value="snRNA cap binding complex subunit (Gcr3), putative"/>
    <property type="match status" value="1"/>
</dbReference>
<dbReference type="STRING" id="1073090.A0A1L9S994"/>
<dbReference type="InterPro" id="IPR015174">
    <property type="entry name" value="MIF4G-like_typ-2"/>
</dbReference>
<dbReference type="InterPro" id="IPR016024">
    <property type="entry name" value="ARM-type_fold"/>
</dbReference>
<dbReference type="Pfam" id="PF09090">
    <property type="entry name" value="MIF4G_like_2"/>
    <property type="match status" value="1"/>
</dbReference>
<feature type="compositionally biased region" description="Basic and acidic residues" evidence="1">
    <location>
        <begin position="22"/>
        <end position="33"/>
    </location>
</feature>
<organism evidence="4 5">
    <name type="scientific">Penicilliopsis zonata CBS 506.65</name>
    <dbReference type="NCBI Taxonomy" id="1073090"/>
    <lineage>
        <taxon>Eukaryota</taxon>
        <taxon>Fungi</taxon>
        <taxon>Dikarya</taxon>
        <taxon>Ascomycota</taxon>
        <taxon>Pezizomycotina</taxon>
        <taxon>Eurotiomycetes</taxon>
        <taxon>Eurotiomycetidae</taxon>
        <taxon>Eurotiales</taxon>
        <taxon>Aspergillaceae</taxon>
        <taxon>Penicilliopsis</taxon>
    </lineage>
</organism>
<evidence type="ECO:0000259" key="2">
    <source>
        <dbReference type="Pfam" id="PF09088"/>
    </source>
</evidence>
<evidence type="ECO:0000313" key="5">
    <source>
        <dbReference type="Proteomes" id="UP000184188"/>
    </source>
</evidence>
<feature type="domain" description="MIF4G-like type 1" evidence="2">
    <location>
        <begin position="328"/>
        <end position="518"/>
    </location>
</feature>
<evidence type="ECO:0008006" key="6">
    <source>
        <dbReference type="Google" id="ProtNLM"/>
    </source>
</evidence>
<dbReference type="GO" id="GO:0005846">
    <property type="term" value="C:nuclear cap binding complex"/>
    <property type="evidence" value="ECO:0007669"/>
    <property type="project" value="InterPro"/>
</dbReference>
<protein>
    <recommendedName>
        <fullName evidence="6">MIF4G domain-containing protein</fullName>
    </recommendedName>
</protein>
<dbReference type="Pfam" id="PF09088">
    <property type="entry name" value="MIF4G_like"/>
    <property type="match status" value="1"/>
</dbReference>
<dbReference type="GO" id="GO:0005634">
    <property type="term" value="C:nucleus"/>
    <property type="evidence" value="ECO:0007669"/>
    <property type="project" value="TreeGrafter"/>
</dbReference>
<dbReference type="GeneID" id="34610350"/>
<dbReference type="FunFam" id="1.25.40.180:FF:000035">
    <property type="entry name" value="snRNA cap binding complex subunit (Gcr3)"/>
    <property type="match status" value="1"/>
</dbReference>